<keyword evidence="3" id="KW-1185">Reference proteome</keyword>
<dbReference type="AlphaFoldDB" id="A0A6P2BU55"/>
<proteinExistence type="predicted"/>
<sequence>MAIPVPEALKPRGSVASAPARRPGSVRRTVTMDFTWPDGMEGDTVLDGRARDLRTGGDGTATVLAAASLRMVTDPRRVIKEVSSAAGDGALRGLAGESAMSGFRRRLAATGVAGATGEGTAAGTPLYQLLDDVPGATLVSGAAWQRWYDMDRYLEIKADVAQRVMTDVCTGYQQGSSALQPDGTLRWRQDRRLAVDIDAVDDDLAWHHHAHPDGVAMRRARRIDVWLAGPVIHVDAFFQDSSTLPEGGRVSIHEYTLTAEADLETGTVRAVTPVPRVLPYDECPLAVVNVTALAGLPLSGLRGAVLERLRGPLGCTHLNDMLRALTAVPALARQLS</sequence>
<dbReference type="RefSeq" id="WP_145857424.1">
    <property type="nucleotide sequence ID" value="NZ_RPFW01000005.1"/>
</dbReference>
<evidence type="ECO:0000313" key="2">
    <source>
        <dbReference type="EMBL" id="TVZ02428.1"/>
    </source>
</evidence>
<protein>
    <submittedName>
        <fullName evidence="2">DUF2889 domain-containing protein</fullName>
    </submittedName>
</protein>
<comment type="caution">
    <text evidence="2">The sequence shown here is derived from an EMBL/GenBank/DDBJ whole genome shotgun (WGS) entry which is preliminary data.</text>
</comment>
<dbReference type="OrthoDB" id="7530149at2"/>
<dbReference type="Proteomes" id="UP000460272">
    <property type="component" value="Unassembled WGS sequence"/>
</dbReference>
<name>A0A6P2BU55_9ACTN</name>
<accession>A0A6P2BU55</accession>
<evidence type="ECO:0000256" key="1">
    <source>
        <dbReference type="SAM" id="MobiDB-lite"/>
    </source>
</evidence>
<dbReference type="Pfam" id="PF11136">
    <property type="entry name" value="DUF2889"/>
    <property type="match status" value="1"/>
</dbReference>
<feature type="region of interest" description="Disordered" evidence="1">
    <location>
        <begin position="1"/>
        <end position="25"/>
    </location>
</feature>
<reference evidence="2 3" key="1">
    <citation type="submission" date="2018-11" db="EMBL/GenBank/DDBJ databases">
        <title>Trebonia kvetii gen.nov., sp.nov., a novel acidophilic actinobacterium, and proposal of the new actinobacterial family Treboniaceae fam. nov.</title>
        <authorList>
            <person name="Rapoport D."/>
            <person name="Sagova-Mareckova M."/>
            <person name="Sedlacek I."/>
            <person name="Provaznik J."/>
            <person name="Kralova S."/>
            <person name="Pavlinic D."/>
            <person name="Benes V."/>
            <person name="Kopecky J."/>
        </authorList>
    </citation>
    <scope>NUCLEOTIDE SEQUENCE [LARGE SCALE GENOMIC DNA]</scope>
    <source>
        <strain evidence="2 3">15Tr583</strain>
    </source>
</reference>
<evidence type="ECO:0000313" key="3">
    <source>
        <dbReference type="Proteomes" id="UP000460272"/>
    </source>
</evidence>
<gene>
    <name evidence="2" type="ORF">EAS64_26895</name>
</gene>
<dbReference type="InterPro" id="IPR021312">
    <property type="entry name" value="DUF2889"/>
</dbReference>
<organism evidence="2 3">
    <name type="scientific">Trebonia kvetii</name>
    <dbReference type="NCBI Taxonomy" id="2480626"/>
    <lineage>
        <taxon>Bacteria</taxon>
        <taxon>Bacillati</taxon>
        <taxon>Actinomycetota</taxon>
        <taxon>Actinomycetes</taxon>
        <taxon>Streptosporangiales</taxon>
        <taxon>Treboniaceae</taxon>
        <taxon>Trebonia</taxon>
    </lineage>
</organism>
<dbReference type="EMBL" id="RPFW01000005">
    <property type="protein sequence ID" value="TVZ02428.1"/>
    <property type="molecule type" value="Genomic_DNA"/>
</dbReference>